<dbReference type="Proteomes" id="UP001528411">
    <property type="component" value="Unassembled WGS sequence"/>
</dbReference>
<dbReference type="RefSeq" id="WP_272181064.1">
    <property type="nucleotide sequence ID" value="NZ_JAQOMS010000002.1"/>
</dbReference>
<keyword evidence="3" id="KW-1185">Reference proteome</keyword>
<proteinExistence type="predicted"/>
<evidence type="ECO:0000313" key="3">
    <source>
        <dbReference type="Proteomes" id="UP001528411"/>
    </source>
</evidence>
<accession>A0ABT5FFM6</accession>
<dbReference type="InterPro" id="IPR007498">
    <property type="entry name" value="PqiA-like"/>
</dbReference>
<keyword evidence="1" id="KW-0472">Membrane</keyword>
<dbReference type="EMBL" id="JAQOMS010000002">
    <property type="protein sequence ID" value="MDC2889678.1"/>
    <property type="molecule type" value="Genomic_DNA"/>
</dbReference>
<keyword evidence="1" id="KW-0812">Transmembrane</keyword>
<keyword evidence="1" id="KW-1133">Transmembrane helix</keyword>
<organism evidence="2 3">
    <name type="scientific">Psychrosphaera algicola</name>
    <dbReference type="NCBI Taxonomy" id="3023714"/>
    <lineage>
        <taxon>Bacteria</taxon>
        <taxon>Pseudomonadati</taxon>
        <taxon>Pseudomonadota</taxon>
        <taxon>Gammaproteobacteria</taxon>
        <taxon>Alteromonadales</taxon>
        <taxon>Pseudoalteromonadaceae</taxon>
        <taxon>Psychrosphaera</taxon>
    </lineage>
</organism>
<feature type="transmembrane region" description="Helical" evidence="1">
    <location>
        <begin position="41"/>
        <end position="68"/>
    </location>
</feature>
<feature type="transmembrane region" description="Helical" evidence="1">
    <location>
        <begin position="80"/>
        <end position="102"/>
    </location>
</feature>
<protein>
    <submittedName>
        <fullName evidence="2">Paraquat-inducible protein A</fullName>
    </submittedName>
</protein>
<comment type="caution">
    <text evidence="2">The sequence shown here is derived from an EMBL/GenBank/DDBJ whole genome shotgun (WGS) entry which is preliminary data.</text>
</comment>
<gene>
    <name evidence="2" type="ORF">PN838_13960</name>
</gene>
<name>A0ABT5FFM6_9GAMM</name>
<feature type="transmembrane region" description="Helical" evidence="1">
    <location>
        <begin position="138"/>
        <end position="157"/>
    </location>
</feature>
<evidence type="ECO:0000313" key="2">
    <source>
        <dbReference type="EMBL" id="MDC2889678.1"/>
    </source>
</evidence>
<dbReference type="Pfam" id="PF04403">
    <property type="entry name" value="PqiA"/>
    <property type="match status" value="1"/>
</dbReference>
<sequence length="167" mass="18682">MFEFDMEMMVLLSNSELTAPLVGKELSIMATVDTLWQEQRFFVAILIFAFSVCIPLIKLVMVTIAYFIHEQQLRAKLLNVVNAIGKWSMADVFVVAIFLAVLSTNHAETSTVKEFSVFGFQLAVEISSQTISQLGNGFYFFTTYCLLSIAGTQLMSASKVTEPVLKR</sequence>
<evidence type="ECO:0000256" key="1">
    <source>
        <dbReference type="SAM" id="Phobius"/>
    </source>
</evidence>
<reference evidence="2 3" key="1">
    <citation type="submission" date="2023-01" db="EMBL/GenBank/DDBJ databases">
        <title>Psychrosphaera sp. nov., isolated from marine algae.</title>
        <authorList>
            <person name="Bayburt H."/>
            <person name="Choi B.J."/>
            <person name="Kim J.M."/>
            <person name="Choi D.G."/>
            <person name="Jeon C.O."/>
        </authorList>
    </citation>
    <scope>NUCLEOTIDE SEQUENCE [LARGE SCALE GENOMIC DNA]</scope>
    <source>
        <strain evidence="2 3">G1-22</strain>
    </source>
</reference>